<dbReference type="PANTHER" id="PTHR15111">
    <property type="entry name" value="RNA POLYMERASE II SUBUNIT 5-MEDIATING PROTEIN NNX3"/>
    <property type="match status" value="1"/>
</dbReference>
<evidence type="ECO:0000313" key="6">
    <source>
        <dbReference type="EMBL" id="KAL5112236.1"/>
    </source>
</evidence>
<dbReference type="InterPro" id="IPR009053">
    <property type="entry name" value="Prefoldin"/>
</dbReference>
<name>A0ABR4QRC1_9CEST</name>
<dbReference type="CDD" id="cd23159">
    <property type="entry name" value="Prefoldin_URI1"/>
    <property type="match status" value="1"/>
</dbReference>
<proteinExistence type="inferred from homology"/>
<keyword evidence="2" id="KW-0539">Nucleus</keyword>
<comment type="caution">
    <text evidence="6">The sequence shown here is derived from an EMBL/GenBank/DDBJ whole genome shotgun (WGS) entry which is preliminary data.</text>
</comment>
<feature type="coiled-coil region" evidence="4">
    <location>
        <begin position="141"/>
        <end position="168"/>
    </location>
</feature>
<organism evidence="6 7">
    <name type="scientific">Taenia crassiceps</name>
    <dbReference type="NCBI Taxonomy" id="6207"/>
    <lineage>
        <taxon>Eukaryota</taxon>
        <taxon>Metazoa</taxon>
        <taxon>Spiralia</taxon>
        <taxon>Lophotrochozoa</taxon>
        <taxon>Platyhelminthes</taxon>
        <taxon>Cestoda</taxon>
        <taxon>Eucestoda</taxon>
        <taxon>Cyclophyllidea</taxon>
        <taxon>Taeniidae</taxon>
        <taxon>Taenia</taxon>
    </lineage>
</organism>
<evidence type="ECO:0000256" key="3">
    <source>
        <dbReference type="ARBA" id="ARBA00038295"/>
    </source>
</evidence>
<feature type="compositionally biased region" description="Polar residues" evidence="5">
    <location>
        <begin position="250"/>
        <end position="268"/>
    </location>
</feature>
<evidence type="ECO:0000256" key="1">
    <source>
        <dbReference type="ARBA" id="ARBA00004123"/>
    </source>
</evidence>
<comment type="subcellular location">
    <subcellularLocation>
        <location evidence="1">Nucleus</location>
    </subcellularLocation>
</comment>
<dbReference type="SUPFAM" id="SSF46579">
    <property type="entry name" value="Prefoldin"/>
    <property type="match status" value="1"/>
</dbReference>
<dbReference type="Proteomes" id="UP001651158">
    <property type="component" value="Unassembled WGS sequence"/>
</dbReference>
<dbReference type="Gene3D" id="1.10.287.370">
    <property type="match status" value="1"/>
</dbReference>
<gene>
    <name evidence="6" type="ORF">TcWFU_005904</name>
</gene>
<feature type="region of interest" description="Disordered" evidence="5">
    <location>
        <begin position="311"/>
        <end position="370"/>
    </location>
</feature>
<dbReference type="InterPro" id="IPR004127">
    <property type="entry name" value="Prefoldin_subunit_alpha"/>
</dbReference>
<dbReference type="InterPro" id="IPR052255">
    <property type="entry name" value="RNA_pol_II_subunit5-mediator"/>
</dbReference>
<protein>
    <submittedName>
        <fullName evidence="6">Unconventional prefoldin RPB5 interactor</fullName>
    </submittedName>
</protein>
<dbReference type="PANTHER" id="PTHR15111:SF0">
    <property type="entry name" value="UNCONVENTIONAL PREFOLDIN RPB5 INTERACTOR 1"/>
    <property type="match status" value="1"/>
</dbReference>
<keyword evidence="7" id="KW-1185">Reference proteome</keyword>
<comment type="similarity">
    <text evidence="3">Belongs to the RNA polymerase II subunit 5-mediating protein family.</text>
</comment>
<keyword evidence="4" id="KW-0175">Coiled coil</keyword>
<sequence length="370" mass="41754">MLTLVATSQGQPLLFAEFVYRFAWSCASGLFANVNVGSDPSGAAHRFFLIFMERFDRLLEEQRKAIWQTNDKIGKLETYADEYTHLKTRLEEISKCFSKRAIIPLSPRALIPACLIHTNEVLVYLGGSAEHFCEASTSQSITIINKRIERIQQEVQQLQEQKRLLTDRASYTQRLVKGERPQSVSGEGDGGIEFEIREEFNPEREKEWQAKHKERVQAERTQERIEAHVIPFSTPKVGIQDESPSDDTSHVSPDITTCGSSNPAPPVNSNIRDWHRASPADVVAFVQRRCRGAEPMNIPKPTQSHHLLATHKPHGKSGSEVELATQPSKRPIEPFSQIVERGPASIDGVDRIRSGDGPVSRFRARRNRNL</sequence>
<dbReference type="EMBL" id="JAKROA010000001">
    <property type="protein sequence ID" value="KAL5112236.1"/>
    <property type="molecule type" value="Genomic_DNA"/>
</dbReference>
<reference evidence="6 7" key="1">
    <citation type="journal article" date="2022" name="Front. Cell. Infect. Microbiol.">
        <title>The Genomes of Two Strains of Taenia crassiceps the Animal Model for the Study of Human Cysticercosis.</title>
        <authorList>
            <person name="Bobes R.J."/>
            <person name="Estrada K."/>
            <person name="Rios-Valencia D.G."/>
            <person name="Calderon-Gallegos A."/>
            <person name="de la Torre P."/>
            <person name="Carrero J.C."/>
            <person name="Sanchez-Flores A."/>
            <person name="Laclette J.P."/>
        </authorList>
    </citation>
    <scope>NUCLEOTIDE SEQUENCE [LARGE SCALE GENOMIC DNA]</scope>
    <source>
        <strain evidence="6">WFUcys</strain>
    </source>
</reference>
<evidence type="ECO:0000313" key="7">
    <source>
        <dbReference type="Proteomes" id="UP001651158"/>
    </source>
</evidence>
<evidence type="ECO:0000256" key="2">
    <source>
        <dbReference type="ARBA" id="ARBA00023242"/>
    </source>
</evidence>
<dbReference type="Pfam" id="PF02996">
    <property type="entry name" value="Prefoldin"/>
    <property type="match status" value="1"/>
</dbReference>
<evidence type="ECO:0000256" key="4">
    <source>
        <dbReference type="SAM" id="Coils"/>
    </source>
</evidence>
<accession>A0ABR4QRC1</accession>
<evidence type="ECO:0000256" key="5">
    <source>
        <dbReference type="SAM" id="MobiDB-lite"/>
    </source>
</evidence>
<feature type="region of interest" description="Disordered" evidence="5">
    <location>
        <begin position="236"/>
        <end position="268"/>
    </location>
</feature>